<organism evidence="1">
    <name type="scientific">Uncultured archaeon GZfos26G2</name>
    <dbReference type="NCBI Taxonomy" id="3386331"/>
    <lineage>
        <taxon>Archaea</taxon>
        <taxon>Methanobacteriati</taxon>
        <taxon>Methanobacteriota</taxon>
        <taxon>Stenosarchaea group</taxon>
        <taxon>Methanomicrobia</taxon>
        <taxon>Candidatus Methanophagales</taxon>
        <taxon>Candidatus Methanophagaceae</taxon>
        <taxon>Candidatus Methanophaga</taxon>
    </lineage>
</organism>
<dbReference type="AlphaFoldDB" id="Q64CU1"/>
<protein>
    <submittedName>
        <fullName evidence="1">Uncharacterized protein</fullName>
    </submittedName>
</protein>
<accession>Q64CU1</accession>
<sequence length="34" mass="3866">MRSLYGSLLFANTMKVLGTADEKLKNHGLFRLCH</sequence>
<dbReference type="EMBL" id="AY714832">
    <property type="protein sequence ID" value="AAU82786.1"/>
    <property type="molecule type" value="Genomic_DNA"/>
</dbReference>
<reference evidence="1" key="1">
    <citation type="journal article" date="2004" name="Science">
        <title>Reverse methanogenesis: testing the hypothesis with environmental genomics.</title>
        <authorList>
            <person name="Hallam S.J."/>
            <person name="Putnam N."/>
            <person name="Preston C.M."/>
            <person name="Detter J.C."/>
            <person name="Rokhsar D."/>
            <person name="Richardson P.M."/>
            <person name="DeLong E.F."/>
        </authorList>
    </citation>
    <scope>NUCLEOTIDE SEQUENCE</scope>
</reference>
<name>Q64CU1_UNCAG</name>
<gene>
    <name evidence="1" type="ORF">GZ1C11_18</name>
</gene>
<reference evidence="1" key="2">
    <citation type="submission" date="2004-08" db="EMBL/GenBank/DDBJ databases">
        <authorList>
            <person name="Putnam N."/>
            <person name="Detter J.C."/>
            <person name="Richardson P.M."/>
            <person name="Rokhsar D."/>
        </authorList>
    </citation>
    <scope>NUCLEOTIDE SEQUENCE</scope>
</reference>
<proteinExistence type="predicted"/>
<evidence type="ECO:0000313" key="1">
    <source>
        <dbReference type="EMBL" id="AAU82786.1"/>
    </source>
</evidence>